<dbReference type="eggNOG" id="COG0457">
    <property type="taxonomic scope" value="Bacteria"/>
</dbReference>
<dbReference type="PROSITE" id="PS50887">
    <property type="entry name" value="GGDEF"/>
    <property type="match status" value="1"/>
</dbReference>
<evidence type="ECO:0000256" key="2">
    <source>
        <dbReference type="ARBA" id="ARBA00012528"/>
    </source>
</evidence>
<evidence type="ECO:0000259" key="7">
    <source>
        <dbReference type="PROSITE" id="PS50887"/>
    </source>
</evidence>
<reference evidence="8 9" key="1">
    <citation type="journal article" date="2013" name="Genome Announc.">
        <title>Draft Genome Sequence of the Aeromonas diversa Type Strain.</title>
        <authorList>
            <person name="Farfan M."/>
            <person name="Spataro N."/>
            <person name="Sanglas A."/>
            <person name="Albarral V."/>
            <person name="Loren J.G."/>
            <person name="Bosch E."/>
            <person name="Fuste M.C."/>
        </authorList>
    </citation>
    <scope>NUCLEOTIDE SEQUENCE [LARGE SCALE GENOMIC DNA]</scope>
    <source>
        <strain evidence="8 9">2478-85</strain>
    </source>
</reference>
<dbReference type="InterPro" id="IPR000160">
    <property type="entry name" value="GGDEF_dom"/>
</dbReference>
<feature type="chain" id="PRO_5004155548" description="diguanylate cyclase" evidence="6">
    <location>
        <begin position="18"/>
        <end position="614"/>
    </location>
</feature>
<feature type="domain" description="GGDEF" evidence="7">
    <location>
        <begin position="484"/>
        <end position="614"/>
    </location>
</feature>
<accession>N9VKW0</accession>
<comment type="cofactor">
    <cofactor evidence="1">
        <name>Mg(2+)</name>
        <dbReference type="ChEBI" id="CHEBI:18420"/>
    </cofactor>
</comment>
<evidence type="ECO:0000256" key="1">
    <source>
        <dbReference type="ARBA" id="ARBA00001946"/>
    </source>
</evidence>
<dbReference type="InterPro" id="IPR011990">
    <property type="entry name" value="TPR-like_helical_dom_sf"/>
</dbReference>
<evidence type="ECO:0000256" key="4">
    <source>
        <dbReference type="SAM" id="Coils"/>
    </source>
</evidence>
<dbReference type="Gene3D" id="3.30.70.270">
    <property type="match status" value="1"/>
</dbReference>
<dbReference type="EC" id="2.7.7.65" evidence="2"/>
<dbReference type="GO" id="GO:0052621">
    <property type="term" value="F:diguanylate cyclase activity"/>
    <property type="evidence" value="ECO:0007669"/>
    <property type="project" value="UniProtKB-EC"/>
</dbReference>
<dbReference type="PANTHER" id="PTHR45138">
    <property type="entry name" value="REGULATORY COMPONENTS OF SENSORY TRANSDUCTION SYSTEM"/>
    <property type="match status" value="1"/>
</dbReference>
<sequence>MSIYPLGFLLLALTATAGPLSPPQLEQELSAIEQAYLSDDEFRVRVARLQAELPAYPAAQQMRIRRMACWTQPADEIAEYRQASQQADREYGTALAAGDQVAQSEFALCRGWFNQLSGEIAQAKRDYDLAFVLARDAGAKKQKAQALLYRGALSSFQGSPAKGLSDLMSAQRLYDALALSSWYGKVQLDVAATYRRMGLFGVAARQLDEVEGQLPAEGSGALLYELHRQRAMLENGQGHFHAALAELDKARALHKDLSRFEVSLLQLDRAEALLGLGQIAEALHQLNEVGAVFRAEVDPLLNGYWRLLMAQTYIQSGAYQSALEHLAQAEPALRREDNLRYLIKLASLRSLALEGAGQLKAALDEQRLFVALKTHFIDEMQEQSAAWVRGELELARQEAENALLRSRQQLQQQELDLAHERRFWLGLVLVLLMAVGALLVGWLLERNRHMRKLAFTDELTGTQNRRRVLRLGERLMTRARRQGLPFSVLMFDIDHFKRINDNLGHHQGDRVLKWMVACVRYLLRQQDVLGRVGGEEFLLLLPGLELAQAARVAERTRAFVAGRAFPGMGSAVTLSLGCAELKAEDDELSDLIRRADAALYRAKGGGRNRVELDL</sequence>
<evidence type="ECO:0000313" key="8">
    <source>
        <dbReference type="EMBL" id="ENY71996.1"/>
    </source>
</evidence>
<keyword evidence="6" id="KW-0732">Signal</keyword>
<evidence type="ECO:0000256" key="5">
    <source>
        <dbReference type="SAM" id="Phobius"/>
    </source>
</evidence>
<keyword evidence="5" id="KW-1133">Transmembrane helix</keyword>
<organism evidence="8 9">
    <name type="scientific">Aeromonas diversa CDC 2478-85</name>
    <dbReference type="NCBI Taxonomy" id="1268237"/>
    <lineage>
        <taxon>Bacteria</taxon>
        <taxon>Pseudomonadati</taxon>
        <taxon>Pseudomonadota</taxon>
        <taxon>Gammaproteobacteria</taxon>
        <taxon>Aeromonadales</taxon>
        <taxon>Aeromonadaceae</taxon>
        <taxon>Aeromonas</taxon>
    </lineage>
</organism>
<dbReference type="Gene3D" id="1.25.40.10">
    <property type="entry name" value="Tetratricopeptide repeat domain"/>
    <property type="match status" value="1"/>
</dbReference>
<evidence type="ECO:0000256" key="3">
    <source>
        <dbReference type="ARBA" id="ARBA00034247"/>
    </source>
</evidence>
<dbReference type="Proteomes" id="UP000023775">
    <property type="component" value="Unassembled WGS sequence"/>
</dbReference>
<keyword evidence="5" id="KW-0812">Transmembrane</keyword>
<dbReference type="NCBIfam" id="TIGR00254">
    <property type="entry name" value="GGDEF"/>
    <property type="match status" value="1"/>
</dbReference>
<dbReference type="Pfam" id="PF00990">
    <property type="entry name" value="GGDEF"/>
    <property type="match status" value="1"/>
</dbReference>
<feature type="signal peptide" evidence="6">
    <location>
        <begin position="1"/>
        <end position="17"/>
    </location>
</feature>
<dbReference type="SUPFAM" id="SSF48452">
    <property type="entry name" value="TPR-like"/>
    <property type="match status" value="2"/>
</dbReference>
<comment type="caution">
    <text evidence="8">The sequence shown here is derived from an EMBL/GenBank/DDBJ whole genome shotgun (WGS) entry which is preliminary data.</text>
</comment>
<feature type="coiled-coil region" evidence="4">
    <location>
        <begin position="389"/>
        <end position="416"/>
    </location>
</feature>
<feature type="transmembrane region" description="Helical" evidence="5">
    <location>
        <begin position="423"/>
        <end position="444"/>
    </location>
</feature>
<dbReference type="InterPro" id="IPR050469">
    <property type="entry name" value="Diguanylate_Cyclase"/>
</dbReference>
<evidence type="ECO:0000313" key="9">
    <source>
        <dbReference type="Proteomes" id="UP000023775"/>
    </source>
</evidence>
<dbReference type="AlphaFoldDB" id="N9VKW0"/>
<protein>
    <recommendedName>
        <fullName evidence="2">diguanylate cyclase</fullName>
        <ecNumber evidence="2">2.7.7.65</ecNumber>
    </recommendedName>
</protein>
<dbReference type="PANTHER" id="PTHR45138:SF9">
    <property type="entry name" value="DIGUANYLATE CYCLASE DGCM-RELATED"/>
    <property type="match status" value="1"/>
</dbReference>
<dbReference type="EMBL" id="APVG01000023">
    <property type="protein sequence ID" value="ENY71996.1"/>
    <property type="molecule type" value="Genomic_DNA"/>
</dbReference>
<keyword evidence="9" id="KW-1185">Reference proteome</keyword>
<dbReference type="RefSeq" id="WP_005352834.1">
    <property type="nucleotide sequence ID" value="NZ_APVG01000023.1"/>
</dbReference>
<comment type="catalytic activity">
    <reaction evidence="3">
        <text>2 GTP = 3',3'-c-di-GMP + 2 diphosphate</text>
        <dbReference type="Rhea" id="RHEA:24898"/>
        <dbReference type="ChEBI" id="CHEBI:33019"/>
        <dbReference type="ChEBI" id="CHEBI:37565"/>
        <dbReference type="ChEBI" id="CHEBI:58805"/>
        <dbReference type="EC" id="2.7.7.65"/>
    </reaction>
</comment>
<keyword evidence="4" id="KW-0175">Coiled coil</keyword>
<dbReference type="CDD" id="cd01949">
    <property type="entry name" value="GGDEF"/>
    <property type="match status" value="1"/>
</dbReference>
<dbReference type="FunFam" id="3.30.70.270:FF:000001">
    <property type="entry name" value="Diguanylate cyclase domain protein"/>
    <property type="match status" value="1"/>
</dbReference>
<name>N9VKW0_9GAMM</name>
<dbReference type="SMART" id="SM00267">
    <property type="entry name" value="GGDEF"/>
    <property type="match status" value="1"/>
</dbReference>
<proteinExistence type="predicted"/>
<dbReference type="PATRIC" id="fig|1268237.3.peg.1984"/>
<dbReference type="InterPro" id="IPR029787">
    <property type="entry name" value="Nucleotide_cyclase"/>
</dbReference>
<dbReference type="SUPFAM" id="SSF55073">
    <property type="entry name" value="Nucleotide cyclase"/>
    <property type="match status" value="1"/>
</dbReference>
<keyword evidence="5" id="KW-0472">Membrane</keyword>
<dbReference type="eggNOG" id="COG3706">
    <property type="taxonomic scope" value="Bacteria"/>
</dbReference>
<evidence type="ECO:0000256" key="6">
    <source>
        <dbReference type="SAM" id="SignalP"/>
    </source>
</evidence>
<dbReference type="InterPro" id="IPR043128">
    <property type="entry name" value="Rev_trsase/Diguanyl_cyclase"/>
</dbReference>
<dbReference type="OrthoDB" id="6191081at2"/>
<gene>
    <name evidence="8" type="ORF">G114_10085</name>
</gene>